<proteinExistence type="predicted"/>
<name>A0A8J4XKL5_CHIOP</name>
<evidence type="ECO:0000256" key="1">
    <source>
        <dbReference type="SAM" id="MobiDB-lite"/>
    </source>
</evidence>
<dbReference type="AlphaFoldDB" id="A0A8J4XKL5"/>
<keyword evidence="3" id="KW-1185">Reference proteome</keyword>
<feature type="region of interest" description="Disordered" evidence="1">
    <location>
        <begin position="1"/>
        <end position="26"/>
    </location>
</feature>
<organism evidence="2 3">
    <name type="scientific">Chionoecetes opilio</name>
    <name type="common">Atlantic snow crab</name>
    <name type="synonym">Cancer opilio</name>
    <dbReference type="NCBI Taxonomy" id="41210"/>
    <lineage>
        <taxon>Eukaryota</taxon>
        <taxon>Metazoa</taxon>
        <taxon>Ecdysozoa</taxon>
        <taxon>Arthropoda</taxon>
        <taxon>Crustacea</taxon>
        <taxon>Multicrustacea</taxon>
        <taxon>Malacostraca</taxon>
        <taxon>Eumalacostraca</taxon>
        <taxon>Eucarida</taxon>
        <taxon>Decapoda</taxon>
        <taxon>Pleocyemata</taxon>
        <taxon>Brachyura</taxon>
        <taxon>Eubrachyura</taxon>
        <taxon>Majoidea</taxon>
        <taxon>Majidae</taxon>
        <taxon>Chionoecetes</taxon>
    </lineage>
</organism>
<accession>A0A8J4XKL5</accession>
<protein>
    <submittedName>
        <fullName evidence="2">Uncharacterized protein</fullName>
    </submittedName>
</protein>
<feature type="region of interest" description="Disordered" evidence="1">
    <location>
        <begin position="72"/>
        <end position="109"/>
    </location>
</feature>
<comment type="caution">
    <text evidence="2">The sequence shown here is derived from an EMBL/GenBank/DDBJ whole genome shotgun (WGS) entry which is preliminary data.</text>
</comment>
<sequence length="109" mass="12225">MARLGDSDMLPGMTKQPTTLEPLTPGLRTRILNPGMWAGIAQALPETRHPGSTWWGRRTAAGRTTIRNRRHLRHSRAFRGHDDGTAATAWRQPAKPRKASTHRRAPRTC</sequence>
<dbReference type="EMBL" id="JACEEZ010025266">
    <property type="protein sequence ID" value="KAG0702595.1"/>
    <property type="molecule type" value="Genomic_DNA"/>
</dbReference>
<feature type="compositionally biased region" description="Basic residues" evidence="1">
    <location>
        <begin position="94"/>
        <end position="109"/>
    </location>
</feature>
<evidence type="ECO:0000313" key="3">
    <source>
        <dbReference type="Proteomes" id="UP000770661"/>
    </source>
</evidence>
<reference evidence="2" key="1">
    <citation type="submission" date="2020-07" db="EMBL/GenBank/DDBJ databases">
        <title>The High-quality genome of the commercially important snow crab, Chionoecetes opilio.</title>
        <authorList>
            <person name="Jeong J.-H."/>
            <person name="Ryu S."/>
        </authorList>
    </citation>
    <scope>NUCLEOTIDE SEQUENCE</scope>
    <source>
        <strain evidence="2">MADBK_172401_WGS</strain>
        <tissue evidence="2">Digestive gland</tissue>
    </source>
</reference>
<dbReference type="Proteomes" id="UP000770661">
    <property type="component" value="Unassembled WGS sequence"/>
</dbReference>
<gene>
    <name evidence="2" type="ORF">GWK47_025080</name>
</gene>
<evidence type="ECO:0000313" key="2">
    <source>
        <dbReference type="EMBL" id="KAG0702595.1"/>
    </source>
</evidence>